<organism evidence="1 2">
    <name type="scientific">Rhipicephalus microplus</name>
    <name type="common">Cattle tick</name>
    <name type="synonym">Boophilus microplus</name>
    <dbReference type="NCBI Taxonomy" id="6941"/>
    <lineage>
        <taxon>Eukaryota</taxon>
        <taxon>Metazoa</taxon>
        <taxon>Ecdysozoa</taxon>
        <taxon>Arthropoda</taxon>
        <taxon>Chelicerata</taxon>
        <taxon>Arachnida</taxon>
        <taxon>Acari</taxon>
        <taxon>Parasitiformes</taxon>
        <taxon>Ixodida</taxon>
        <taxon>Ixodoidea</taxon>
        <taxon>Ixodidae</taxon>
        <taxon>Rhipicephalinae</taxon>
        <taxon>Rhipicephalus</taxon>
        <taxon>Boophilus</taxon>
    </lineage>
</organism>
<name>A0A9J6EN85_RHIMP</name>
<reference evidence="1" key="2">
    <citation type="submission" date="2021-09" db="EMBL/GenBank/DDBJ databases">
        <authorList>
            <person name="Jia N."/>
            <person name="Wang J."/>
            <person name="Shi W."/>
            <person name="Du L."/>
            <person name="Sun Y."/>
            <person name="Zhan W."/>
            <person name="Jiang J."/>
            <person name="Wang Q."/>
            <person name="Zhang B."/>
            <person name="Ji P."/>
            <person name="Sakyi L.B."/>
            <person name="Cui X."/>
            <person name="Yuan T."/>
            <person name="Jiang B."/>
            <person name="Yang W."/>
            <person name="Lam T.T.-Y."/>
            <person name="Chang Q."/>
            <person name="Ding S."/>
            <person name="Wang X."/>
            <person name="Zhu J."/>
            <person name="Ruan X."/>
            <person name="Zhao L."/>
            <person name="Wei J."/>
            <person name="Que T."/>
            <person name="Du C."/>
            <person name="Cheng J."/>
            <person name="Dai P."/>
            <person name="Han X."/>
            <person name="Huang E."/>
            <person name="Gao Y."/>
            <person name="Liu J."/>
            <person name="Shao H."/>
            <person name="Ye R."/>
            <person name="Li L."/>
            <person name="Wei W."/>
            <person name="Wang X."/>
            <person name="Wang C."/>
            <person name="Huo Q."/>
            <person name="Li W."/>
            <person name="Guo W."/>
            <person name="Chen H."/>
            <person name="Chen S."/>
            <person name="Zhou L."/>
            <person name="Zhou L."/>
            <person name="Ni X."/>
            <person name="Tian J."/>
            <person name="Zhou Y."/>
            <person name="Sheng Y."/>
            <person name="Liu T."/>
            <person name="Pan Y."/>
            <person name="Xia L."/>
            <person name="Li J."/>
            <person name="Zhao F."/>
            <person name="Cao W."/>
        </authorList>
    </citation>
    <scope>NUCLEOTIDE SEQUENCE</scope>
    <source>
        <strain evidence="1">Rmic-2018</strain>
        <tissue evidence="1">Larvae</tissue>
    </source>
</reference>
<dbReference type="Proteomes" id="UP000821866">
    <property type="component" value="Chromosome 11"/>
</dbReference>
<keyword evidence="2" id="KW-1185">Reference proteome</keyword>
<protein>
    <submittedName>
        <fullName evidence="1">Uncharacterized protein</fullName>
    </submittedName>
</protein>
<dbReference type="EMBL" id="JABSTU010000003">
    <property type="protein sequence ID" value="KAH8035979.1"/>
    <property type="molecule type" value="Genomic_DNA"/>
</dbReference>
<reference evidence="1" key="1">
    <citation type="journal article" date="2020" name="Cell">
        <title>Large-Scale Comparative Analyses of Tick Genomes Elucidate Their Genetic Diversity and Vector Capacities.</title>
        <authorList>
            <consortium name="Tick Genome and Microbiome Consortium (TIGMIC)"/>
            <person name="Jia N."/>
            <person name="Wang J."/>
            <person name="Shi W."/>
            <person name="Du L."/>
            <person name="Sun Y."/>
            <person name="Zhan W."/>
            <person name="Jiang J.F."/>
            <person name="Wang Q."/>
            <person name="Zhang B."/>
            <person name="Ji P."/>
            <person name="Bell-Sakyi L."/>
            <person name="Cui X.M."/>
            <person name="Yuan T.T."/>
            <person name="Jiang B.G."/>
            <person name="Yang W.F."/>
            <person name="Lam T.T."/>
            <person name="Chang Q.C."/>
            <person name="Ding S.J."/>
            <person name="Wang X.J."/>
            <person name="Zhu J.G."/>
            <person name="Ruan X.D."/>
            <person name="Zhao L."/>
            <person name="Wei J.T."/>
            <person name="Ye R.Z."/>
            <person name="Que T.C."/>
            <person name="Du C.H."/>
            <person name="Zhou Y.H."/>
            <person name="Cheng J.X."/>
            <person name="Dai P.F."/>
            <person name="Guo W.B."/>
            <person name="Han X.H."/>
            <person name="Huang E.J."/>
            <person name="Li L.F."/>
            <person name="Wei W."/>
            <person name="Gao Y.C."/>
            <person name="Liu J.Z."/>
            <person name="Shao H.Z."/>
            <person name="Wang X."/>
            <person name="Wang C.C."/>
            <person name="Yang T.C."/>
            <person name="Huo Q.B."/>
            <person name="Li W."/>
            <person name="Chen H.Y."/>
            <person name="Chen S.E."/>
            <person name="Zhou L.G."/>
            <person name="Ni X.B."/>
            <person name="Tian J.H."/>
            <person name="Sheng Y."/>
            <person name="Liu T."/>
            <person name="Pan Y.S."/>
            <person name="Xia L.Y."/>
            <person name="Li J."/>
            <person name="Zhao F."/>
            <person name="Cao W.C."/>
        </authorList>
    </citation>
    <scope>NUCLEOTIDE SEQUENCE</scope>
    <source>
        <strain evidence="1">Rmic-2018</strain>
    </source>
</reference>
<evidence type="ECO:0000313" key="2">
    <source>
        <dbReference type="Proteomes" id="UP000821866"/>
    </source>
</evidence>
<accession>A0A9J6EN85</accession>
<gene>
    <name evidence="1" type="ORF">HPB51_014336</name>
</gene>
<proteinExistence type="predicted"/>
<dbReference type="AlphaFoldDB" id="A0A9J6EN85"/>
<evidence type="ECO:0000313" key="1">
    <source>
        <dbReference type="EMBL" id="KAH8035979.1"/>
    </source>
</evidence>
<comment type="caution">
    <text evidence="1">The sequence shown here is derived from an EMBL/GenBank/DDBJ whole genome shotgun (WGS) entry which is preliminary data.</text>
</comment>
<sequence>MSNINPKVRTASLYFIRRPPRVRLHGHGTARLADCPTGAVLFSTGRRAPVSRVRCRGFLEKPQRAGHIEERPEPQVPIRKYRVGVGFVRAYAVVACRVLHGGRLAHCKLVAAACRPSGFRPAAQHSRIETEAARMRLVPRVANAGGIRAAKSLLSALTFGGRHSDSKGA</sequence>